<keyword evidence="2" id="KW-0479">Metal-binding</keyword>
<evidence type="ECO:0000256" key="12">
    <source>
        <dbReference type="ARBA" id="ARBA00044550"/>
    </source>
</evidence>
<evidence type="ECO:0000256" key="9">
    <source>
        <dbReference type="ARBA" id="ARBA00034617"/>
    </source>
</evidence>
<dbReference type="NCBIfam" id="TIGR00614">
    <property type="entry name" value="recQ_fam"/>
    <property type="match status" value="1"/>
</dbReference>
<keyword evidence="8" id="KW-0413">Isomerase</keyword>
<dbReference type="Pfam" id="PF00270">
    <property type="entry name" value="DEAD"/>
    <property type="match status" value="1"/>
</dbReference>
<keyword evidence="6" id="KW-0067">ATP-binding</keyword>
<dbReference type="PANTHER" id="PTHR13710:SF105">
    <property type="entry name" value="ATP-DEPENDENT DNA HELICASE Q1"/>
    <property type="match status" value="1"/>
</dbReference>
<keyword evidence="5 15" id="KW-0347">Helicase</keyword>
<dbReference type="GO" id="GO:0005737">
    <property type="term" value="C:cytoplasm"/>
    <property type="evidence" value="ECO:0007669"/>
    <property type="project" value="TreeGrafter"/>
</dbReference>
<evidence type="ECO:0000256" key="6">
    <source>
        <dbReference type="ARBA" id="ARBA00022840"/>
    </source>
</evidence>
<organism evidence="15">
    <name type="scientific">Singulisphaera sp. Ch08</name>
    <dbReference type="NCBI Taxonomy" id="3120278"/>
    <lineage>
        <taxon>Bacteria</taxon>
        <taxon>Pseudomonadati</taxon>
        <taxon>Planctomycetota</taxon>
        <taxon>Planctomycetia</taxon>
        <taxon>Isosphaerales</taxon>
        <taxon>Isosphaeraceae</taxon>
        <taxon>Singulisphaera</taxon>
    </lineage>
</organism>
<sequence>MTSNNSDTASRLDSITRKLREHFGFRRFRPGQAEVVQAAMEGRDMIVIMPTGSGKSLCFQLPALALTGTTIVVSPLIALMKDQTDALTERGIKAVAINSTLSPRLQQEAIEAMIAGRIELVYTTPERLADGEFRAALRQTPIDLFVVDEAHCVSQWGHDFRPEYLVLGELIDELNHPPVLALTATATPDAIEDIRRQLHIPEAEVVHTGFHRPNLTLEVIATEGEDAKRAALLRQLEATDGTGIIYTATVKAVDELTAFLLENGLEVAAYHGRLKATERVANQERFMRGLLKALVATNAFGMGIDKPDIRFVIHHHLPGTIEAYYQEAGRAGRDALPARCTLLYDRSDKNLHRFFQAGRYPDAEDLINVHHALKRLADNSEPPTIAEIETISPIRKTRLKQALNHFKQWGIVKKTTGDRYALLHQETTSHELLRMAQTYRERDEIDRFRQQQMVNYAELPSCRWDYVVNYLGYDDVEGTNCGHCDRCMPDSSLRMAV</sequence>
<dbReference type="InterPro" id="IPR027417">
    <property type="entry name" value="P-loop_NTPase"/>
</dbReference>
<dbReference type="InterPro" id="IPR004589">
    <property type="entry name" value="DNA_helicase_ATP-dep_RecQ"/>
</dbReference>
<dbReference type="Gene3D" id="3.40.50.300">
    <property type="entry name" value="P-loop containing nucleotide triphosphate hydrolases"/>
    <property type="match status" value="2"/>
</dbReference>
<dbReference type="InterPro" id="IPR014001">
    <property type="entry name" value="Helicase_ATP-bd"/>
</dbReference>
<evidence type="ECO:0000256" key="10">
    <source>
        <dbReference type="ARBA" id="ARBA00034808"/>
    </source>
</evidence>
<dbReference type="InterPro" id="IPR011545">
    <property type="entry name" value="DEAD/DEAH_box_helicase_dom"/>
</dbReference>
<dbReference type="SUPFAM" id="SSF52540">
    <property type="entry name" value="P-loop containing nucleoside triphosphate hydrolases"/>
    <property type="match status" value="1"/>
</dbReference>
<dbReference type="GO" id="GO:0016787">
    <property type="term" value="F:hydrolase activity"/>
    <property type="evidence" value="ECO:0007669"/>
    <property type="project" value="UniProtKB-KW"/>
</dbReference>
<dbReference type="SMART" id="SM00487">
    <property type="entry name" value="DEXDc"/>
    <property type="match status" value="1"/>
</dbReference>
<evidence type="ECO:0000256" key="4">
    <source>
        <dbReference type="ARBA" id="ARBA00022801"/>
    </source>
</evidence>
<feature type="domain" description="Helicase ATP-binding" evidence="13">
    <location>
        <begin position="36"/>
        <end position="204"/>
    </location>
</feature>
<dbReference type="SMART" id="SM00490">
    <property type="entry name" value="HELICc"/>
    <property type="match status" value="1"/>
</dbReference>
<evidence type="ECO:0000256" key="7">
    <source>
        <dbReference type="ARBA" id="ARBA00023125"/>
    </source>
</evidence>
<evidence type="ECO:0000256" key="1">
    <source>
        <dbReference type="ARBA" id="ARBA00005446"/>
    </source>
</evidence>
<dbReference type="EC" id="5.6.2.4" evidence="10"/>
<evidence type="ECO:0000259" key="14">
    <source>
        <dbReference type="PROSITE" id="PS51194"/>
    </source>
</evidence>
<keyword evidence="3" id="KW-0547">Nucleotide-binding</keyword>
<dbReference type="GO" id="GO:0005524">
    <property type="term" value="F:ATP binding"/>
    <property type="evidence" value="ECO:0007669"/>
    <property type="project" value="UniProtKB-KW"/>
</dbReference>
<dbReference type="GO" id="GO:0009378">
    <property type="term" value="F:four-way junction helicase activity"/>
    <property type="evidence" value="ECO:0007669"/>
    <property type="project" value="TreeGrafter"/>
</dbReference>
<dbReference type="AlphaFoldDB" id="A0AAU7CG06"/>
<evidence type="ECO:0000256" key="5">
    <source>
        <dbReference type="ARBA" id="ARBA00022806"/>
    </source>
</evidence>
<dbReference type="Pfam" id="PF16124">
    <property type="entry name" value="RecQ_Zn_bind"/>
    <property type="match status" value="1"/>
</dbReference>
<dbReference type="InterPro" id="IPR032284">
    <property type="entry name" value="RecQ_Zn-bd"/>
</dbReference>
<dbReference type="GO" id="GO:0003677">
    <property type="term" value="F:DNA binding"/>
    <property type="evidence" value="ECO:0007669"/>
    <property type="project" value="UniProtKB-KW"/>
</dbReference>
<comment type="similarity">
    <text evidence="1">Belongs to the helicase family. RecQ subfamily.</text>
</comment>
<dbReference type="GO" id="GO:0046872">
    <property type="term" value="F:metal ion binding"/>
    <property type="evidence" value="ECO:0007669"/>
    <property type="project" value="UniProtKB-KW"/>
</dbReference>
<gene>
    <name evidence="15" type="ORF">V5E97_38125</name>
</gene>
<dbReference type="Pfam" id="PF00271">
    <property type="entry name" value="Helicase_C"/>
    <property type="match status" value="1"/>
</dbReference>
<dbReference type="PROSITE" id="PS51194">
    <property type="entry name" value="HELICASE_CTER"/>
    <property type="match status" value="1"/>
</dbReference>
<name>A0AAU7CG06_9BACT</name>
<comment type="catalytic activity">
    <reaction evidence="9">
        <text>Couples ATP hydrolysis with the unwinding of duplex DNA by translocating in the 3'-5' direction.</text>
        <dbReference type="EC" id="5.6.2.4"/>
    </reaction>
</comment>
<evidence type="ECO:0000256" key="8">
    <source>
        <dbReference type="ARBA" id="ARBA00023235"/>
    </source>
</evidence>
<dbReference type="EMBL" id="CP155447">
    <property type="protein sequence ID" value="XBH04077.1"/>
    <property type="molecule type" value="Genomic_DNA"/>
</dbReference>
<evidence type="ECO:0000256" key="11">
    <source>
        <dbReference type="ARBA" id="ARBA00044535"/>
    </source>
</evidence>
<reference evidence="15" key="1">
    <citation type="submission" date="2024-05" db="EMBL/GenBank/DDBJ databases">
        <title>Planctomycetes of the genus Singulisphaera possess chitinolytic capabilities.</title>
        <authorList>
            <person name="Ivanova A."/>
        </authorList>
    </citation>
    <scope>NUCLEOTIDE SEQUENCE</scope>
    <source>
        <strain evidence="15">Ch08T</strain>
    </source>
</reference>
<dbReference type="GO" id="GO:0043138">
    <property type="term" value="F:3'-5' DNA helicase activity"/>
    <property type="evidence" value="ECO:0007669"/>
    <property type="project" value="UniProtKB-EC"/>
</dbReference>
<evidence type="ECO:0000259" key="13">
    <source>
        <dbReference type="PROSITE" id="PS51192"/>
    </source>
</evidence>
<dbReference type="RefSeq" id="WP_406696823.1">
    <property type="nucleotide sequence ID" value="NZ_CP155447.1"/>
</dbReference>
<evidence type="ECO:0000256" key="2">
    <source>
        <dbReference type="ARBA" id="ARBA00022723"/>
    </source>
</evidence>
<evidence type="ECO:0000313" key="15">
    <source>
        <dbReference type="EMBL" id="XBH04077.1"/>
    </source>
</evidence>
<keyword evidence="4 15" id="KW-0378">Hydrolase</keyword>
<accession>A0AAU7CG06</accession>
<dbReference type="CDD" id="cd17920">
    <property type="entry name" value="DEXHc_RecQ"/>
    <property type="match status" value="1"/>
</dbReference>
<dbReference type="PROSITE" id="PS51192">
    <property type="entry name" value="HELICASE_ATP_BIND_1"/>
    <property type="match status" value="1"/>
</dbReference>
<keyword evidence="7" id="KW-0238">DNA-binding</keyword>
<dbReference type="GO" id="GO:0030894">
    <property type="term" value="C:replisome"/>
    <property type="evidence" value="ECO:0007669"/>
    <property type="project" value="TreeGrafter"/>
</dbReference>
<dbReference type="FunFam" id="3.40.50.300:FF:001389">
    <property type="entry name" value="ATP-dependent DNA helicase RecQ"/>
    <property type="match status" value="1"/>
</dbReference>
<proteinExistence type="inferred from homology"/>
<feature type="domain" description="Helicase C-terminal" evidence="14">
    <location>
        <begin position="231"/>
        <end position="377"/>
    </location>
</feature>
<dbReference type="PANTHER" id="PTHR13710">
    <property type="entry name" value="DNA HELICASE RECQ FAMILY MEMBER"/>
    <property type="match status" value="1"/>
</dbReference>
<dbReference type="GO" id="GO:0006310">
    <property type="term" value="P:DNA recombination"/>
    <property type="evidence" value="ECO:0007669"/>
    <property type="project" value="InterPro"/>
</dbReference>
<protein>
    <recommendedName>
        <fullName evidence="11">ATP-dependent DNA helicase RecQ</fullName>
        <ecNumber evidence="10">5.6.2.4</ecNumber>
    </recommendedName>
    <alternativeName>
        <fullName evidence="12">DNA 3'-5' helicase RecQ</fullName>
    </alternativeName>
</protein>
<dbReference type="GO" id="GO:0043590">
    <property type="term" value="C:bacterial nucleoid"/>
    <property type="evidence" value="ECO:0007669"/>
    <property type="project" value="TreeGrafter"/>
</dbReference>
<dbReference type="GO" id="GO:0006281">
    <property type="term" value="P:DNA repair"/>
    <property type="evidence" value="ECO:0007669"/>
    <property type="project" value="TreeGrafter"/>
</dbReference>
<evidence type="ECO:0000256" key="3">
    <source>
        <dbReference type="ARBA" id="ARBA00022741"/>
    </source>
</evidence>
<dbReference type="InterPro" id="IPR001650">
    <property type="entry name" value="Helicase_C-like"/>
</dbReference>